<sequence>MSPRDSIENKICDYLEGTLSPEVQQAFEHRLASDPEALDLLCHHSLMSASMRSPLVTDDHYAEILAAKQKRRAFGLSLAVAAAIALTTALVLHRIMVPPAEPVATIETTPGTAYSIQAAGKGEQDGALDYGETLVVSQGVAEVTLADGSRCLAEAPARITLHGPAHAHLSDGRAFFEIAEGAEGFQVSTSDLEIVDLGTAFGVDDRAEHQPQVHVFDGRVRATARSGRRESAELSKGEAVAVGGAGTLRPISCLESGFLRSLPPSLPAIRFSFEPTGDSRFEADGPIVQQESVRILNRPERPENPESIRGVSGRGLRLGDRTQFLETTWPGIGGAVPRTISFWVRFPEDSDGGSILDWGLFSGSRKMSYLRVIYSGDSRANLRLVSGRRWLQTTQRLDTGDWHHVAFIVDSPEGDQWPTVKCYVDGELEPLHPRVADEGEVAPLDSFEIITDHPESRPLTFGNRPPADRPEQEGTKPFVCEIDEVVVTAGILTETQIKTLAERP</sequence>
<dbReference type="Proteomes" id="UP000658278">
    <property type="component" value="Unassembled WGS sequence"/>
</dbReference>
<dbReference type="SUPFAM" id="SSF49899">
    <property type="entry name" value="Concanavalin A-like lectins/glucanases"/>
    <property type="match status" value="1"/>
</dbReference>
<name>A0A934VG39_9BACT</name>
<reference evidence="4" key="1">
    <citation type="submission" date="2021-01" db="EMBL/GenBank/DDBJ databases">
        <title>Modified the classification status of verrucomicrobia.</title>
        <authorList>
            <person name="Feng X."/>
        </authorList>
    </citation>
    <scope>NUCLEOTIDE SEQUENCE</scope>
    <source>
        <strain evidence="4">KCTC 22201</strain>
    </source>
</reference>
<dbReference type="EMBL" id="JAENII010000006">
    <property type="protein sequence ID" value="MBK1827225.1"/>
    <property type="molecule type" value="Genomic_DNA"/>
</dbReference>
<organism evidence="4 5">
    <name type="scientific">Haloferula rosea</name>
    <dbReference type="NCBI Taxonomy" id="490093"/>
    <lineage>
        <taxon>Bacteria</taxon>
        <taxon>Pseudomonadati</taxon>
        <taxon>Verrucomicrobiota</taxon>
        <taxon>Verrucomicrobiia</taxon>
        <taxon>Verrucomicrobiales</taxon>
        <taxon>Verrucomicrobiaceae</taxon>
        <taxon>Haloferula</taxon>
    </lineage>
</organism>
<dbReference type="PANTHER" id="PTHR30273:SF2">
    <property type="entry name" value="PROTEIN FECR"/>
    <property type="match status" value="1"/>
</dbReference>
<dbReference type="Gene3D" id="2.60.120.1440">
    <property type="match status" value="1"/>
</dbReference>
<dbReference type="Pfam" id="PF13385">
    <property type="entry name" value="Laminin_G_3"/>
    <property type="match status" value="1"/>
</dbReference>
<proteinExistence type="predicted"/>
<keyword evidence="2" id="KW-0812">Transmembrane</keyword>
<feature type="domain" description="FecR protein" evidence="3">
    <location>
        <begin position="138"/>
        <end position="221"/>
    </location>
</feature>
<dbReference type="Pfam" id="PF04773">
    <property type="entry name" value="FecR"/>
    <property type="match status" value="1"/>
</dbReference>
<comment type="caution">
    <text evidence="4">The sequence shown here is derived from an EMBL/GenBank/DDBJ whole genome shotgun (WGS) entry which is preliminary data.</text>
</comment>
<evidence type="ECO:0000256" key="2">
    <source>
        <dbReference type="SAM" id="Phobius"/>
    </source>
</evidence>
<dbReference type="RefSeq" id="WP_200278676.1">
    <property type="nucleotide sequence ID" value="NZ_JAENII010000006.1"/>
</dbReference>
<feature type="transmembrane region" description="Helical" evidence="2">
    <location>
        <begin position="73"/>
        <end position="92"/>
    </location>
</feature>
<dbReference type="PANTHER" id="PTHR30273">
    <property type="entry name" value="PERIPLASMIC SIGNAL SENSOR AND SIGMA FACTOR ACTIVATOR FECR-RELATED"/>
    <property type="match status" value="1"/>
</dbReference>
<dbReference type="InterPro" id="IPR006860">
    <property type="entry name" value="FecR"/>
</dbReference>
<gene>
    <name evidence="4" type="ORF">JIN81_09340</name>
</gene>
<accession>A0A934VG39</accession>
<keyword evidence="2" id="KW-0472">Membrane</keyword>
<dbReference type="InterPro" id="IPR013320">
    <property type="entry name" value="ConA-like_dom_sf"/>
</dbReference>
<keyword evidence="5" id="KW-1185">Reference proteome</keyword>
<evidence type="ECO:0000313" key="5">
    <source>
        <dbReference type="Proteomes" id="UP000658278"/>
    </source>
</evidence>
<dbReference type="Gene3D" id="2.60.120.200">
    <property type="match status" value="1"/>
</dbReference>
<dbReference type="InterPro" id="IPR012373">
    <property type="entry name" value="Ferrdict_sens_TM"/>
</dbReference>
<dbReference type="GO" id="GO:0016989">
    <property type="term" value="F:sigma factor antagonist activity"/>
    <property type="evidence" value="ECO:0007669"/>
    <property type="project" value="TreeGrafter"/>
</dbReference>
<dbReference type="AlphaFoldDB" id="A0A934VG39"/>
<feature type="region of interest" description="Disordered" evidence="1">
    <location>
        <begin position="454"/>
        <end position="475"/>
    </location>
</feature>
<evidence type="ECO:0000313" key="4">
    <source>
        <dbReference type="EMBL" id="MBK1827225.1"/>
    </source>
</evidence>
<evidence type="ECO:0000256" key="1">
    <source>
        <dbReference type="SAM" id="MobiDB-lite"/>
    </source>
</evidence>
<keyword evidence="2" id="KW-1133">Transmembrane helix</keyword>
<evidence type="ECO:0000259" key="3">
    <source>
        <dbReference type="Pfam" id="PF04773"/>
    </source>
</evidence>
<protein>
    <submittedName>
        <fullName evidence="4">FecR domain-containing protein</fullName>
    </submittedName>
</protein>